<dbReference type="PANTHER" id="PTHR14084:SF0">
    <property type="entry name" value="KYNURENINASE"/>
    <property type="match status" value="1"/>
</dbReference>
<dbReference type="Gene3D" id="3.40.640.10">
    <property type="entry name" value="Type I PLP-dependent aspartate aminotransferase-like (Major domain)"/>
    <property type="match status" value="1"/>
</dbReference>
<accession>A0ABP6U5X9</accession>
<dbReference type="PIRSF" id="PIRSF038800">
    <property type="entry name" value="KYNU"/>
    <property type="match status" value="1"/>
</dbReference>
<keyword evidence="8" id="KW-1185">Reference proteome</keyword>
<dbReference type="InterPro" id="IPR015422">
    <property type="entry name" value="PyrdxlP-dep_Trfase_small"/>
</dbReference>
<dbReference type="Gene3D" id="3.90.1150.10">
    <property type="entry name" value="Aspartate Aminotransferase, domain 1"/>
    <property type="match status" value="1"/>
</dbReference>
<comment type="pathway">
    <text evidence="4 6">Amino-acid degradation; L-kynurenine degradation; L-alanine and anthranilate from L-kynurenine: step 1/1.</text>
</comment>
<evidence type="ECO:0000256" key="6">
    <source>
        <dbReference type="PIRNR" id="PIRNR038800"/>
    </source>
</evidence>
<comment type="subunit">
    <text evidence="4 6">Homodimer.</text>
</comment>
<feature type="binding site" evidence="4">
    <location>
        <position position="235"/>
    </location>
    <ligand>
        <name>pyridoxal 5'-phosphate</name>
        <dbReference type="ChEBI" id="CHEBI:597326"/>
    </ligand>
</feature>
<feature type="binding site" evidence="4">
    <location>
        <position position="291"/>
    </location>
    <ligand>
        <name>pyridoxal 5'-phosphate</name>
        <dbReference type="ChEBI" id="CHEBI:597326"/>
    </ligand>
</feature>
<reference evidence="8" key="1">
    <citation type="journal article" date="2019" name="Int. J. Syst. Evol. Microbiol.">
        <title>The Global Catalogue of Microorganisms (GCM) 10K type strain sequencing project: providing services to taxonomists for standard genome sequencing and annotation.</title>
        <authorList>
            <consortium name="The Broad Institute Genomics Platform"/>
            <consortium name="The Broad Institute Genome Sequencing Center for Infectious Disease"/>
            <person name="Wu L."/>
            <person name="Ma J."/>
        </authorList>
    </citation>
    <scope>NUCLEOTIDE SEQUENCE [LARGE SCALE GENOMIC DNA]</scope>
    <source>
        <strain evidence="8">JCM 4816</strain>
    </source>
</reference>
<dbReference type="SUPFAM" id="SSF53383">
    <property type="entry name" value="PLP-dependent transferases"/>
    <property type="match status" value="1"/>
</dbReference>
<dbReference type="HAMAP" id="MF_01970">
    <property type="entry name" value="Kynureninase"/>
    <property type="match status" value="1"/>
</dbReference>
<feature type="binding site" evidence="4">
    <location>
        <position position="109"/>
    </location>
    <ligand>
        <name>pyridoxal 5'-phosphate</name>
        <dbReference type="ChEBI" id="CHEBI:597326"/>
    </ligand>
</feature>
<organism evidence="7 8">
    <name type="scientific">Streptomyces prasinosporus</name>
    <dbReference type="NCBI Taxonomy" id="68256"/>
    <lineage>
        <taxon>Bacteria</taxon>
        <taxon>Bacillati</taxon>
        <taxon>Actinomycetota</taxon>
        <taxon>Actinomycetes</taxon>
        <taxon>Kitasatosporales</taxon>
        <taxon>Streptomycetaceae</taxon>
        <taxon>Streptomyces</taxon>
        <taxon>Streptomyces albogriseolus group</taxon>
    </lineage>
</organism>
<keyword evidence="3 4" id="KW-0663">Pyridoxal phosphate</keyword>
<comment type="pathway">
    <text evidence="4 6">Cofactor biosynthesis; NAD(+) biosynthesis; quinolinate from L-kynurenine: step 2/3.</text>
</comment>
<gene>
    <name evidence="7" type="primary">kynU_3</name>
    <name evidence="4" type="synonym">kynU</name>
    <name evidence="7" type="ORF">GCM10019016_102130</name>
</gene>
<dbReference type="InterPro" id="IPR015421">
    <property type="entry name" value="PyrdxlP-dep_Trfase_major"/>
</dbReference>
<evidence type="ECO:0000256" key="1">
    <source>
        <dbReference type="ARBA" id="ARBA00022642"/>
    </source>
</evidence>
<evidence type="ECO:0000256" key="4">
    <source>
        <dbReference type="HAMAP-Rule" id="MF_01970"/>
    </source>
</evidence>
<comment type="catalytic activity">
    <reaction evidence="6">
        <text>3-hydroxy-L-kynurenine + H2O = 3-hydroxyanthranilate + L-alanine + H(+)</text>
        <dbReference type="Rhea" id="RHEA:25143"/>
        <dbReference type="ChEBI" id="CHEBI:15377"/>
        <dbReference type="ChEBI" id="CHEBI:15378"/>
        <dbReference type="ChEBI" id="CHEBI:36559"/>
        <dbReference type="ChEBI" id="CHEBI:57972"/>
        <dbReference type="ChEBI" id="CHEBI:58125"/>
        <dbReference type="EC" id="3.7.1.3"/>
    </reaction>
</comment>
<feature type="binding site" evidence="4">
    <location>
        <begin position="141"/>
        <end position="144"/>
    </location>
    <ligand>
        <name>pyridoxal 5'-phosphate</name>
        <dbReference type="ChEBI" id="CHEBI:597326"/>
    </ligand>
</feature>
<evidence type="ECO:0000256" key="3">
    <source>
        <dbReference type="ARBA" id="ARBA00022898"/>
    </source>
</evidence>
<evidence type="ECO:0000313" key="7">
    <source>
        <dbReference type="EMBL" id="GAA3503103.1"/>
    </source>
</evidence>
<sequence>MSEPMEKAEKAELTEKAEKLDAGDELAAKRAEFVLDGPDGAVYLDGNSLGALPVAVPGRVADVVGRQWGEMRIRSWTESGWWTAPERIGDRIAPLVGAAAGQIVVGDSTSVNVFKALVGAVRLAQEAGPGRDEILVDATTFPTDGYIAGSAARMTGCTLRPVEPSQVPGALGERTAAVLLNHVDYRTGRLHDLPSLTAAVHAAGAYAVWDLCHSAGALPVGLDAHGVDLAVGCTYKYLNGGPGSPAYLYVRADLQDRFDSPLPGWNSHAEPFGMRSDYAPAEGAVRGRVGTPDILSMLALEAALEVWDGVTVEAVRAKSLALTDFFLECVGEYVPEDRVECLTPLPHAERGSQVALRCADAGPVMRRLIDRGVVGDFRHPDVLRFGFTPLYVGFADVERAARVLAEELR</sequence>
<name>A0ABP6U5X9_9ACTN</name>
<dbReference type="Proteomes" id="UP001501455">
    <property type="component" value="Unassembled WGS sequence"/>
</dbReference>
<keyword evidence="2 4" id="KW-0378">Hydrolase</keyword>
<feature type="binding site" evidence="4">
    <location>
        <position position="213"/>
    </location>
    <ligand>
        <name>pyridoxal 5'-phosphate</name>
        <dbReference type="ChEBI" id="CHEBI:597326"/>
    </ligand>
</feature>
<dbReference type="Pfam" id="PF22580">
    <property type="entry name" value="KYNU_C"/>
    <property type="match status" value="1"/>
</dbReference>
<comment type="catalytic activity">
    <reaction evidence="4 6">
        <text>L-kynurenine + H2O = anthranilate + L-alanine + H(+)</text>
        <dbReference type="Rhea" id="RHEA:16813"/>
        <dbReference type="ChEBI" id="CHEBI:15377"/>
        <dbReference type="ChEBI" id="CHEBI:15378"/>
        <dbReference type="ChEBI" id="CHEBI:16567"/>
        <dbReference type="ChEBI" id="CHEBI:57959"/>
        <dbReference type="ChEBI" id="CHEBI:57972"/>
        <dbReference type="EC" id="3.7.1.3"/>
    </reaction>
</comment>
<evidence type="ECO:0000256" key="2">
    <source>
        <dbReference type="ARBA" id="ARBA00022801"/>
    </source>
</evidence>
<evidence type="ECO:0000256" key="5">
    <source>
        <dbReference type="NCBIfam" id="TIGR01814"/>
    </source>
</evidence>
<feature type="modified residue" description="N6-(pyridoxal phosphate)lysine" evidence="4">
    <location>
        <position position="236"/>
    </location>
</feature>
<dbReference type="EMBL" id="BAAAXF010000073">
    <property type="protein sequence ID" value="GAA3503103.1"/>
    <property type="molecule type" value="Genomic_DNA"/>
</dbReference>
<feature type="binding site" evidence="4">
    <location>
        <position position="210"/>
    </location>
    <ligand>
        <name>pyridoxal 5'-phosphate</name>
        <dbReference type="ChEBI" id="CHEBI:597326"/>
    </ligand>
</feature>
<feature type="binding site" evidence="4">
    <location>
        <position position="265"/>
    </location>
    <ligand>
        <name>pyridoxal 5'-phosphate</name>
        <dbReference type="ChEBI" id="CHEBI:597326"/>
    </ligand>
</feature>
<keyword evidence="1 4" id="KW-0662">Pyridine nucleotide biosynthesis</keyword>
<dbReference type="NCBIfam" id="TIGR01814">
    <property type="entry name" value="kynureninase"/>
    <property type="match status" value="1"/>
</dbReference>
<dbReference type="PANTHER" id="PTHR14084">
    <property type="entry name" value="KYNURENINASE"/>
    <property type="match status" value="1"/>
</dbReference>
<evidence type="ECO:0000313" key="8">
    <source>
        <dbReference type="Proteomes" id="UP001501455"/>
    </source>
</evidence>
<proteinExistence type="inferred from homology"/>
<dbReference type="InterPro" id="IPR015424">
    <property type="entry name" value="PyrdxlP-dep_Trfase"/>
</dbReference>
<comment type="cofactor">
    <cofactor evidence="4 6">
        <name>pyridoxal 5'-phosphate</name>
        <dbReference type="ChEBI" id="CHEBI:597326"/>
    </cofactor>
</comment>
<dbReference type="EC" id="3.7.1.3" evidence="4 5"/>
<dbReference type="InterPro" id="IPR010111">
    <property type="entry name" value="Kynureninase"/>
</dbReference>
<protein>
    <recommendedName>
        <fullName evidence="4 5">Kynureninase</fullName>
        <ecNumber evidence="4 5">3.7.1.3</ecNumber>
    </recommendedName>
    <alternativeName>
        <fullName evidence="4">L-kynurenine hydrolase</fullName>
    </alternativeName>
</protein>
<comment type="similarity">
    <text evidence="4 6">Belongs to the kynureninase family.</text>
</comment>
<comment type="caution">
    <text evidence="4">Lacks conserved residue(s) required for the propagation of feature annotation.</text>
</comment>
<feature type="binding site" evidence="4">
    <location>
        <position position="110"/>
    </location>
    <ligand>
        <name>pyridoxal 5'-phosphate</name>
        <dbReference type="ChEBI" id="CHEBI:597326"/>
    </ligand>
</feature>
<dbReference type="RefSeq" id="WP_193457763.1">
    <property type="nucleotide sequence ID" value="NZ_BAAAXF010000073.1"/>
</dbReference>
<comment type="function">
    <text evidence="4 6">Catalyzes the cleavage of L-kynurenine (L-Kyn) and L-3-hydroxykynurenine (L-3OHKyn) into anthranilic acid (AA) and 3-hydroxyanthranilic acid (3-OHAA), respectively.</text>
</comment>
<comment type="caution">
    <text evidence="7">The sequence shown here is derived from an EMBL/GenBank/DDBJ whole genome shotgun (WGS) entry which is preliminary data.</text>
</comment>